<accession>A0ABS1B6C9</accession>
<feature type="transmembrane region" description="Helical" evidence="1">
    <location>
        <begin position="30"/>
        <end position="50"/>
    </location>
</feature>
<evidence type="ECO:0008006" key="4">
    <source>
        <dbReference type="Google" id="ProtNLM"/>
    </source>
</evidence>
<dbReference type="Proteomes" id="UP000612352">
    <property type="component" value="Unassembled WGS sequence"/>
</dbReference>
<keyword evidence="1" id="KW-0812">Transmembrane</keyword>
<sequence length="121" mass="13641">MTTALTATPAVPLLADGGAGSWGAHPIGPFFLLAPLFWLVILVVAVVLLTRGRRRWSAERHEEREQRRLEERARRADEALAPLRRAELTLAERFARGDLEEAEYRQRLEVLRASAALTERS</sequence>
<dbReference type="EMBL" id="JAEDAJ010000001">
    <property type="protein sequence ID" value="MBK0330196.1"/>
    <property type="molecule type" value="Genomic_DNA"/>
</dbReference>
<evidence type="ECO:0000256" key="1">
    <source>
        <dbReference type="SAM" id="Phobius"/>
    </source>
</evidence>
<name>A0ABS1B6C9_9MICO</name>
<proteinExistence type="predicted"/>
<comment type="caution">
    <text evidence="2">The sequence shown here is derived from an EMBL/GenBank/DDBJ whole genome shotgun (WGS) entry which is preliminary data.</text>
</comment>
<evidence type="ECO:0000313" key="2">
    <source>
        <dbReference type="EMBL" id="MBK0330196.1"/>
    </source>
</evidence>
<gene>
    <name evidence="2" type="ORF">I8D64_02095</name>
</gene>
<keyword evidence="3" id="KW-1185">Reference proteome</keyword>
<reference evidence="2 3" key="1">
    <citation type="submission" date="2020-12" db="EMBL/GenBank/DDBJ databases">
        <title>Brachybacterium sp. MASK1Z-5, whole genome shotgun sequence.</title>
        <authorList>
            <person name="Tuo L."/>
        </authorList>
    </citation>
    <scope>NUCLEOTIDE SEQUENCE [LARGE SCALE GENOMIC DNA]</scope>
    <source>
        <strain evidence="2 3">MASK1Z-5</strain>
    </source>
</reference>
<keyword evidence="1" id="KW-0472">Membrane</keyword>
<evidence type="ECO:0000313" key="3">
    <source>
        <dbReference type="Proteomes" id="UP000612352"/>
    </source>
</evidence>
<keyword evidence="1" id="KW-1133">Transmembrane helix</keyword>
<organism evidence="2 3">
    <name type="scientific">Brachybacterium halotolerans</name>
    <dbReference type="NCBI Taxonomy" id="2795215"/>
    <lineage>
        <taxon>Bacteria</taxon>
        <taxon>Bacillati</taxon>
        <taxon>Actinomycetota</taxon>
        <taxon>Actinomycetes</taxon>
        <taxon>Micrococcales</taxon>
        <taxon>Dermabacteraceae</taxon>
        <taxon>Brachybacterium</taxon>
    </lineage>
</organism>
<protein>
    <recommendedName>
        <fullName evidence="4">SHOCT domain-containing protein</fullName>
    </recommendedName>
</protein>